<dbReference type="SMART" id="SM00165">
    <property type="entry name" value="UBA"/>
    <property type="match status" value="1"/>
</dbReference>
<dbReference type="Pfam" id="PF23195">
    <property type="entry name" value="UBQLN1"/>
    <property type="match status" value="1"/>
</dbReference>
<dbReference type="InterPro" id="IPR029071">
    <property type="entry name" value="Ubiquitin-like_domsf"/>
</dbReference>
<sequence length="352" mass="37857">MPSSDDISLIFKVSGGTQFTIDVPKNLTIREVKERVSEPSKIPCPNQRLIYKGRILKDSDNLSDIKVESGHTMHLVRSGAHSDQSKSQPTSNATENDTSKRDPQVSNNINNTTANDNNSIPNIPTNFASLFSNMVNSSDFGSQVNNTRNFTQNSPANQFGGFGNVNGNSNFGNIPDFSSLVNSPLFQQSMNELASNPQLIQNILRSNPIFNQLSASNPMFSQMINNPDMLRAMLNPQVIQTVLNSGGLNNPGFNGNPLSSLSSGFNPSQINNMLNDPGIASMMSGIMNNGNLSGGGPNGTINNTTAQQYSSQLNQLRDMGFIDNDASLLALQETGGDINAAINKLLERGAGQ</sequence>
<dbReference type="SUPFAM" id="SSF54236">
    <property type="entry name" value="Ubiquitin-like"/>
    <property type="match status" value="1"/>
</dbReference>
<dbReference type="SMART" id="SM00213">
    <property type="entry name" value="UBQ"/>
    <property type="match status" value="1"/>
</dbReference>
<evidence type="ECO:0000259" key="2">
    <source>
        <dbReference type="PROSITE" id="PS50030"/>
    </source>
</evidence>
<dbReference type="PROSITE" id="PS00299">
    <property type="entry name" value="UBIQUITIN_1"/>
    <property type="match status" value="1"/>
</dbReference>
<feature type="domain" description="UBA" evidence="2">
    <location>
        <begin position="307"/>
        <end position="348"/>
    </location>
</feature>
<accession>A0AAV9XYN2</accession>
<dbReference type="Pfam" id="PF00627">
    <property type="entry name" value="UBA"/>
    <property type="match status" value="1"/>
</dbReference>
<dbReference type="PANTHER" id="PTHR10677:SF3">
    <property type="entry name" value="FI07626P-RELATED"/>
    <property type="match status" value="1"/>
</dbReference>
<evidence type="ECO:0000313" key="4">
    <source>
        <dbReference type="EMBL" id="KAK6589791.1"/>
    </source>
</evidence>
<dbReference type="InterPro" id="IPR015496">
    <property type="entry name" value="Ubiquilin"/>
</dbReference>
<dbReference type="AlphaFoldDB" id="A0AAV9XYN2"/>
<dbReference type="Gene3D" id="1.10.8.10">
    <property type="entry name" value="DNA helicase RuvA subunit, C-terminal domain"/>
    <property type="match status" value="1"/>
</dbReference>
<dbReference type="PROSITE" id="PS50030">
    <property type="entry name" value="UBA"/>
    <property type="match status" value="1"/>
</dbReference>
<feature type="compositionally biased region" description="Polar residues" evidence="1">
    <location>
        <begin position="81"/>
        <end position="96"/>
    </location>
</feature>
<dbReference type="GO" id="GO:0031593">
    <property type="term" value="F:polyubiquitin modification-dependent protein binding"/>
    <property type="evidence" value="ECO:0007669"/>
    <property type="project" value="TreeGrafter"/>
</dbReference>
<organism evidence="4 5">
    <name type="scientific">Cryptosporidium xiaoi</name>
    <dbReference type="NCBI Taxonomy" id="659607"/>
    <lineage>
        <taxon>Eukaryota</taxon>
        <taxon>Sar</taxon>
        <taxon>Alveolata</taxon>
        <taxon>Apicomplexa</taxon>
        <taxon>Conoidasida</taxon>
        <taxon>Coccidia</taxon>
        <taxon>Eucoccidiorida</taxon>
        <taxon>Eimeriorina</taxon>
        <taxon>Cryptosporidiidae</taxon>
        <taxon>Cryptosporidium</taxon>
    </lineage>
</organism>
<dbReference type="Gene3D" id="3.10.20.90">
    <property type="entry name" value="Phosphatidylinositol 3-kinase Catalytic Subunit, Chain A, domain 1"/>
    <property type="match status" value="1"/>
</dbReference>
<evidence type="ECO:0000256" key="1">
    <source>
        <dbReference type="SAM" id="MobiDB-lite"/>
    </source>
</evidence>
<name>A0AAV9XYN2_9CRYT</name>
<dbReference type="PROSITE" id="PS50053">
    <property type="entry name" value="UBIQUITIN_2"/>
    <property type="match status" value="1"/>
</dbReference>
<dbReference type="InterPro" id="IPR009060">
    <property type="entry name" value="UBA-like_sf"/>
</dbReference>
<dbReference type="SMART" id="SM00727">
    <property type="entry name" value="STI1"/>
    <property type="match status" value="2"/>
</dbReference>
<gene>
    <name evidence="4" type="ORF">RS030_193038</name>
</gene>
<keyword evidence="5" id="KW-1185">Reference proteome</keyword>
<feature type="region of interest" description="Disordered" evidence="1">
    <location>
        <begin position="76"/>
        <end position="121"/>
    </location>
</feature>
<evidence type="ECO:0000259" key="3">
    <source>
        <dbReference type="PROSITE" id="PS50053"/>
    </source>
</evidence>
<dbReference type="InterPro" id="IPR019954">
    <property type="entry name" value="Ubiquitin_CS"/>
</dbReference>
<dbReference type="SUPFAM" id="SSF46934">
    <property type="entry name" value="UBA-like"/>
    <property type="match status" value="1"/>
</dbReference>
<dbReference type="PRINTS" id="PR00348">
    <property type="entry name" value="UBIQUITIN"/>
</dbReference>
<dbReference type="CDD" id="cd16106">
    <property type="entry name" value="Ubl_Dsk2p_like"/>
    <property type="match status" value="1"/>
</dbReference>
<dbReference type="Proteomes" id="UP001311799">
    <property type="component" value="Unassembled WGS sequence"/>
</dbReference>
<evidence type="ECO:0000313" key="5">
    <source>
        <dbReference type="Proteomes" id="UP001311799"/>
    </source>
</evidence>
<feature type="domain" description="Ubiquitin-like" evidence="3">
    <location>
        <begin position="7"/>
        <end position="76"/>
    </location>
</feature>
<dbReference type="InterPro" id="IPR006636">
    <property type="entry name" value="STI1_HS-bd"/>
</dbReference>
<comment type="caution">
    <text evidence="4">The sequence shown here is derived from an EMBL/GenBank/DDBJ whole genome shotgun (WGS) entry which is preliminary data.</text>
</comment>
<dbReference type="InterPro" id="IPR015940">
    <property type="entry name" value="UBA"/>
</dbReference>
<reference evidence="4 5" key="1">
    <citation type="submission" date="2023-10" db="EMBL/GenBank/DDBJ databases">
        <title>Comparative genomics analysis reveals potential genetic determinants of host preference in Cryptosporidium xiaoi.</title>
        <authorList>
            <person name="Xiao L."/>
            <person name="Li J."/>
        </authorList>
    </citation>
    <scope>NUCLEOTIDE SEQUENCE [LARGE SCALE GENOMIC DNA]</scope>
    <source>
        <strain evidence="4 5">52996</strain>
    </source>
</reference>
<dbReference type="PANTHER" id="PTHR10677">
    <property type="entry name" value="UBIQUILIN"/>
    <property type="match status" value="1"/>
</dbReference>
<dbReference type="GO" id="GO:0005829">
    <property type="term" value="C:cytosol"/>
    <property type="evidence" value="ECO:0007669"/>
    <property type="project" value="TreeGrafter"/>
</dbReference>
<protein>
    <submittedName>
        <fullName evidence="4">DSK2 like with a ubiquitin domain</fullName>
    </submittedName>
</protein>
<dbReference type="EMBL" id="JAWDEY010000010">
    <property type="protein sequence ID" value="KAK6589791.1"/>
    <property type="molecule type" value="Genomic_DNA"/>
</dbReference>
<dbReference type="GO" id="GO:0006511">
    <property type="term" value="P:ubiquitin-dependent protein catabolic process"/>
    <property type="evidence" value="ECO:0007669"/>
    <property type="project" value="TreeGrafter"/>
</dbReference>
<proteinExistence type="predicted"/>
<dbReference type="InterPro" id="IPR019956">
    <property type="entry name" value="Ubiquitin_dom"/>
</dbReference>
<dbReference type="InterPro" id="IPR000626">
    <property type="entry name" value="Ubiquitin-like_dom"/>
</dbReference>
<dbReference type="Pfam" id="PF00240">
    <property type="entry name" value="ubiquitin"/>
    <property type="match status" value="1"/>
</dbReference>
<feature type="compositionally biased region" description="Low complexity" evidence="1">
    <location>
        <begin position="106"/>
        <end position="121"/>
    </location>
</feature>